<dbReference type="PANTHER" id="PTHR30385">
    <property type="entry name" value="SIGMA FACTOR F FLAGELLAR"/>
    <property type="match status" value="1"/>
</dbReference>
<dbReference type="Gene3D" id="1.10.1740.10">
    <property type="match status" value="1"/>
</dbReference>
<keyword evidence="3" id="KW-0238">DNA-binding</keyword>
<dbReference type="Proteomes" id="UP000537130">
    <property type="component" value="Unassembled WGS sequence"/>
</dbReference>
<organism evidence="6 7">
    <name type="scientific">Litorivivens lipolytica</name>
    <dbReference type="NCBI Taxonomy" id="1524264"/>
    <lineage>
        <taxon>Bacteria</taxon>
        <taxon>Pseudomonadati</taxon>
        <taxon>Pseudomonadota</taxon>
        <taxon>Gammaproteobacteria</taxon>
        <taxon>Litorivivens</taxon>
    </lineage>
</organism>
<dbReference type="Pfam" id="PF04539">
    <property type="entry name" value="Sigma70_r3"/>
    <property type="match status" value="1"/>
</dbReference>
<dbReference type="InterPro" id="IPR012845">
    <property type="entry name" value="RNA_pol_sigma_FliA_WhiG"/>
</dbReference>
<dbReference type="GO" id="GO:0003899">
    <property type="term" value="F:DNA-directed RNA polymerase activity"/>
    <property type="evidence" value="ECO:0007669"/>
    <property type="project" value="InterPro"/>
</dbReference>
<keyword evidence="7" id="KW-1185">Reference proteome</keyword>
<keyword evidence="4" id="KW-0804">Transcription</keyword>
<evidence type="ECO:0000256" key="2">
    <source>
        <dbReference type="ARBA" id="ARBA00023082"/>
    </source>
</evidence>
<dbReference type="InterPro" id="IPR000943">
    <property type="entry name" value="RNA_pol_sigma70"/>
</dbReference>
<dbReference type="RefSeq" id="WP_183409050.1">
    <property type="nucleotide sequence ID" value="NZ_JACHWY010000001.1"/>
</dbReference>
<dbReference type="Pfam" id="PF04545">
    <property type="entry name" value="Sigma70_r4"/>
    <property type="match status" value="1"/>
</dbReference>
<dbReference type="CDD" id="cd06171">
    <property type="entry name" value="Sigma70_r4"/>
    <property type="match status" value="1"/>
</dbReference>
<dbReference type="Gene3D" id="1.20.140.160">
    <property type="match status" value="1"/>
</dbReference>
<dbReference type="InterPro" id="IPR013325">
    <property type="entry name" value="RNA_pol_sigma_r2"/>
</dbReference>
<dbReference type="EMBL" id="JACHWY010000001">
    <property type="protein sequence ID" value="MBB3046350.1"/>
    <property type="molecule type" value="Genomic_DNA"/>
</dbReference>
<keyword evidence="6" id="KW-0966">Cell projection</keyword>
<dbReference type="InterPro" id="IPR007624">
    <property type="entry name" value="RNA_pol_sigma70_r3"/>
</dbReference>
<dbReference type="GO" id="GO:0006352">
    <property type="term" value="P:DNA-templated transcription initiation"/>
    <property type="evidence" value="ECO:0007669"/>
    <property type="project" value="InterPro"/>
</dbReference>
<dbReference type="NCBIfam" id="TIGR02937">
    <property type="entry name" value="sigma70-ECF"/>
    <property type="match status" value="1"/>
</dbReference>
<feature type="domain" description="RNA polymerase sigma-70" evidence="5">
    <location>
        <begin position="207"/>
        <end position="233"/>
    </location>
</feature>
<name>A0A7W4W2Y4_9GAMM</name>
<reference evidence="6 7" key="1">
    <citation type="submission" date="2020-08" db="EMBL/GenBank/DDBJ databases">
        <title>Genomic Encyclopedia of Type Strains, Phase III (KMG-III): the genomes of soil and plant-associated and newly described type strains.</title>
        <authorList>
            <person name="Whitman W."/>
        </authorList>
    </citation>
    <scope>NUCLEOTIDE SEQUENCE [LARGE SCALE GENOMIC DNA]</scope>
    <source>
        <strain evidence="6 7">CECT 8654</strain>
    </source>
</reference>
<keyword evidence="6" id="KW-0969">Cilium</keyword>
<dbReference type="PRINTS" id="PR00046">
    <property type="entry name" value="SIGMA70FCT"/>
</dbReference>
<keyword evidence="2" id="KW-0731">Sigma factor</keyword>
<evidence type="ECO:0000313" key="6">
    <source>
        <dbReference type="EMBL" id="MBB3046350.1"/>
    </source>
</evidence>
<gene>
    <name evidence="6" type="ORF">FHR99_000586</name>
</gene>
<dbReference type="SUPFAM" id="SSF88946">
    <property type="entry name" value="Sigma2 domain of RNA polymerase sigma factors"/>
    <property type="match status" value="1"/>
</dbReference>
<dbReference type="NCBIfam" id="TIGR02479">
    <property type="entry name" value="FliA_WhiG"/>
    <property type="match status" value="1"/>
</dbReference>
<evidence type="ECO:0000256" key="4">
    <source>
        <dbReference type="ARBA" id="ARBA00023163"/>
    </source>
</evidence>
<proteinExistence type="predicted"/>
<evidence type="ECO:0000256" key="1">
    <source>
        <dbReference type="ARBA" id="ARBA00023015"/>
    </source>
</evidence>
<dbReference type="SUPFAM" id="SSF88659">
    <property type="entry name" value="Sigma3 and sigma4 domains of RNA polymerase sigma factors"/>
    <property type="match status" value="2"/>
</dbReference>
<accession>A0A7W4W2Y4</accession>
<protein>
    <submittedName>
        <fullName evidence="6">RNA polymerase sigma factor for flagellar operon FliA</fullName>
    </submittedName>
</protein>
<sequence>MATGYAAYSEVQQGDRNALVLQHADLVKKIAYHLVARLPDSVDVDDLIQAGMIGMLEAASHFRADGGASFETFASMRIRGAMIDQLRSSGWTPRAVSRQLRDLAGAIQRVENRLGREASGQEIAAEMGVSTDEYHQLLKDANTIQICSLEQVSNDEGEVFGDASETPEETFDKVASDNFQTTLASHIDQLPGKEKLVMSLYYDGGLNLKEIGAVLEVSESRVCQIHGQAILRLKQRLSDWISPQ</sequence>
<dbReference type="InterPro" id="IPR007630">
    <property type="entry name" value="RNA_pol_sigma70_r4"/>
</dbReference>
<dbReference type="InterPro" id="IPR013324">
    <property type="entry name" value="RNA_pol_sigma_r3/r4-like"/>
</dbReference>
<dbReference type="Pfam" id="PF04542">
    <property type="entry name" value="Sigma70_r2"/>
    <property type="match status" value="1"/>
</dbReference>
<dbReference type="InterPro" id="IPR014284">
    <property type="entry name" value="RNA_pol_sigma-70_dom"/>
</dbReference>
<dbReference type="GO" id="GO:0003677">
    <property type="term" value="F:DNA binding"/>
    <property type="evidence" value="ECO:0007669"/>
    <property type="project" value="UniProtKB-KW"/>
</dbReference>
<comment type="caution">
    <text evidence="6">The sequence shown here is derived from an EMBL/GenBank/DDBJ whole genome shotgun (WGS) entry which is preliminary data.</text>
</comment>
<dbReference type="InterPro" id="IPR007627">
    <property type="entry name" value="RNA_pol_sigma70_r2"/>
</dbReference>
<dbReference type="PROSITE" id="PS00716">
    <property type="entry name" value="SIGMA70_2"/>
    <property type="match status" value="1"/>
</dbReference>
<dbReference type="PANTHER" id="PTHR30385:SF7">
    <property type="entry name" value="RNA POLYMERASE SIGMA FACTOR FLIA"/>
    <property type="match status" value="1"/>
</dbReference>
<evidence type="ECO:0000259" key="5">
    <source>
        <dbReference type="PROSITE" id="PS00716"/>
    </source>
</evidence>
<dbReference type="NCBIfam" id="NF005413">
    <property type="entry name" value="PRK06986.1"/>
    <property type="match status" value="1"/>
</dbReference>
<dbReference type="GO" id="GO:0016987">
    <property type="term" value="F:sigma factor activity"/>
    <property type="evidence" value="ECO:0007669"/>
    <property type="project" value="UniProtKB-KW"/>
</dbReference>
<evidence type="ECO:0000313" key="7">
    <source>
        <dbReference type="Proteomes" id="UP000537130"/>
    </source>
</evidence>
<dbReference type="PIRSF" id="PIRSF000770">
    <property type="entry name" value="RNA_pol_sigma-SigE/K"/>
    <property type="match status" value="1"/>
</dbReference>
<dbReference type="AlphaFoldDB" id="A0A7W4W2Y4"/>
<evidence type="ECO:0000256" key="3">
    <source>
        <dbReference type="ARBA" id="ARBA00023125"/>
    </source>
</evidence>
<keyword evidence="1" id="KW-0805">Transcription regulation</keyword>
<keyword evidence="6" id="KW-0282">Flagellum</keyword>